<dbReference type="AlphaFoldDB" id="A0A1G9VCV0"/>
<proteinExistence type="predicted"/>
<dbReference type="RefSeq" id="WP_074600298.1">
    <property type="nucleotide sequence ID" value="NZ_FNHF01000004.1"/>
</dbReference>
<evidence type="ECO:0008006" key="3">
    <source>
        <dbReference type="Google" id="ProtNLM"/>
    </source>
</evidence>
<keyword evidence="2" id="KW-1185">Reference proteome</keyword>
<sequence length="98" mass="10514">MSDSKLVKGMIIGAAVGGLISLCDRSTRTQFVGNLKKTGGNAGYYLRNPSVAVHNIRECYENVAGTLSSGAESALEIMNQVQSTLENVSQLDDDNQYK</sequence>
<gene>
    <name evidence="1" type="ORF">SAMN05216244_3236</name>
</gene>
<protein>
    <recommendedName>
        <fullName evidence="3">Gas vesicle protein</fullName>
    </recommendedName>
</protein>
<accession>A0A1G9VCV0</accession>
<organism evidence="1 2">
    <name type="scientific">Sediminibacillus halophilus</name>
    <dbReference type="NCBI Taxonomy" id="482461"/>
    <lineage>
        <taxon>Bacteria</taxon>
        <taxon>Bacillati</taxon>
        <taxon>Bacillota</taxon>
        <taxon>Bacilli</taxon>
        <taxon>Bacillales</taxon>
        <taxon>Bacillaceae</taxon>
        <taxon>Sediminibacillus</taxon>
    </lineage>
</organism>
<dbReference type="OrthoDB" id="2353585at2"/>
<reference evidence="2" key="1">
    <citation type="submission" date="2016-10" db="EMBL/GenBank/DDBJ databases">
        <authorList>
            <person name="Varghese N."/>
            <person name="Submissions S."/>
        </authorList>
    </citation>
    <scope>NUCLEOTIDE SEQUENCE [LARGE SCALE GENOMIC DNA]</scope>
    <source>
        <strain evidence="2">CGMCC 1.6199</strain>
    </source>
</reference>
<name>A0A1G9VCV0_9BACI</name>
<dbReference type="EMBL" id="FNHF01000004">
    <property type="protein sequence ID" value="SDM70098.1"/>
    <property type="molecule type" value="Genomic_DNA"/>
</dbReference>
<dbReference type="STRING" id="482461.SAMN05216244_3236"/>
<dbReference type="Proteomes" id="UP000182347">
    <property type="component" value="Unassembled WGS sequence"/>
</dbReference>
<evidence type="ECO:0000313" key="1">
    <source>
        <dbReference type="EMBL" id="SDM70098.1"/>
    </source>
</evidence>
<evidence type="ECO:0000313" key="2">
    <source>
        <dbReference type="Proteomes" id="UP000182347"/>
    </source>
</evidence>